<sequence>MLRIYLGPLNACSEFARYCFLSALIVVAHSQLVPILLSCYLSSTYSITGQSRTRELPEMFRRQISAGPAFNLTPTQLSPTRIPAPQQHVMARSREMTHLVSRTKSSPSDHARVLVAQSATRGQFNEAVILDDPNTVDLLDPSRFSCPRPMLSLSPEHPPRYFADPRFIALDQPHRTSLDRGHPNRLNESFESDLRERLPRDNYGPPCSASSMTQSVFFPPDSSWVASGPHPFDGTQAAPVPSATASASGRRRRVKTSVTRSQSQRTTDLFDPRLVGSVTIPETQGCSFSPAFYQRSVSHTVPLEAMGPEVVWPPVLAQWHHRRPMACDPVVFTSQSGEFGVTKKERSLRAGRSSNDLIHLSRKKHGHPHHYHSASAIYECLEEQPWFHFDLSRSGAERLLKTTPVGSFLVRQSETSRSEYSLSVRYVN</sequence>
<dbReference type="GO" id="GO:0046854">
    <property type="term" value="P:phosphatidylinositol phosphate biosynthetic process"/>
    <property type="evidence" value="ECO:0007669"/>
    <property type="project" value="TreeGrafter"/>
</dbReference>
<feature type="compositionally biased region" description="Low complexity" evidence="3">
    <location>
        <begin position="237"/>
        <end position="248"/>
    </location>
</feature>
<reference evidence="5" key="1">
    <citation type="submission" date="2019-05" db="EMBL/GenBank/DDBJ databases">
        <title>Annotation for the trematode Fasciolopsis buski.</title>
        <authorList>
            <person name="Choi Y.-J."/>
        </authorList>
    </citation>
    <scope>NUCLEOTIDE SEQUENCE</scope>
    <source>
        <strain evidence="5">HT</strain>
        <tissue evidence="5">Whole worm</tissue>
    </source>
</reference>
<evidence type="ECO:0000256" key="3">
    <source>
        <dbReference type="SAM" id="MobiDB-lite"/>
    </source>
</evidence>
<dbReference type="AlphaFoldDB" id="A0A8E0RS40"/>
<evidence type="ECO:0000313" key="6">
    <source>
        <dbReference type="Proteomes" id="UP000728185"/>
    </source>
</evidence>
<dbReference type="PANTHER" id="PTHR10155:SF0">
    <property type="entry name" value="SUPPRESSOR OF CYTOKINE SIGNALING AT 36E, ISOFORM D"/>
    <property type="match status" value="1"/>
</dbReference>
<evidence type="ECO:0000259" key="4">
    <source>
        <dbReference type="PROSITE" id="PS50001"/>
    </source>
</evidence>
<dbReference type="PRINTS" id="PR00401">
    <property type="entry name" value="SH2DOMAIN"/>
</dbReference>
<dbReference type="CDD" id="cd00173">
    <property type="entry name" value="SH2"/>
    <property type="match status" value="1"/>
</dbReference>
<keyword evidence="6" id="KW-1185">Reference proteome</keyword>
<dbReference type="InterPro" id="IPR036860">
    <property type="entry name" value="SH2_dom_sf"/>
</dbReference>
<feature type="compositionally biased region" description="Low complexity" evidence="3">
    <location>
        <begin position="256"/>
        <end position="267"/>
    </location>
</feature>
<dbReference type="Proteomes" id="UP000728185">
    <property type="component" value="Unassembled WGS sequence"/>
</dbReference>
<dbReference type="SUPFAM" id="SSF55550">
    <property type="entry name" value="SH2 domain"/>
    <property type="match status" value="1"/>
</dbReference>
<dbReference type="GO" id="GO:0046935">
    <property type="term" value="F:1-phosphatidylinositol-3-kinase regulator activity"/>
    <property type="evidence" value="ECO:0007669"/>
    <property type="project" value="TreeGrafter"/>
</dbReference>
<dbReference type="Pfam" id="PF00017">
    <property type="entry name" value="SH2"/>
    <property type="match status" value="1"/>
</dbReference>
<dbReference type="EMBL" id="LUCM01009728">
    <property type="protein sequence ID" value="KAA0186473.1"/>
    <property type="molecule type" value="Genomic_DNA"/>
</dbReference>
<protein>
    <recommendedName>
        <fullName evidence="4">SH2 domain-containing protein</fullName>
    </recommendedName>
</protein>
<keyword evidence="1 2" id="KW-0727">SH2 domain</keyword>
<dbReference type="Gene3D" id="3.30.505.10">
    <property type="entry name" value="SH2 domain"/>
    <property type="match status" value="1"/>
</dbReference>
<name>A0A8E0RS40_9TREM</name>
<evidence type="ECO:0000256" key="1">
    <source>
        <dbReference type="ARBA" id="ARBA00022999"/>
    </source>
</evidence>
<feature type="domain" description="SH2" evidence="4">
    <location>
        <begin position="386"/>
        <end position="428"/>
    </location>
</feature>
<evidence type="ECO:0000313" key="5">
    <source>
        <dbReference type="EMBL" id="KAA0186473.1"/>
    </source>
</evidence>
<dbReference type="GO" id="GO:0005942">
    <property type="term" value="C:phosphatidylinositol 3-kinase complex"/>
    <property type="evidence" value="ECO:0007669"/>
    <property type="project" value="TreeGrafter"/>
</dbReference>
<dbReference type="PANTHER" id="PTHR10155">
    <property type="entry name" value="PHOSPHATIDYLINOSITOL 3-KINASE REGULATORY SUBUNIT"/>
    <property type="match status" value="1"/>
</dbReference>
<gene>
    <name evidence="5" type="ORF">FBUS_11074</name>
</gene>
<feature type="region of interest" description="Disordered" evidence="3">
    <location>
        <begin position="174"/>
        <end position="204"/>
    </location>
</feature>
<proteinExistence type="predicted"/>
<dbReference type="OrthoDB" id="5914531at2759"/>
<accession>A0A8E0RS40</accession>
<evidence type="ECO:0000256" key="2">
    <source>
        <dbReference type="PROSITE-ProRule" id="PRU00191"/>
    </source>
</evidence>
<dbReference type="PROSITE" id="PS50001">
    <property type="entry name" value="SH2"/>
    <property type="match status" value="1"/>
</dbReference>
<dbReference type="InterPro" id="IPR000980">
    <property type="entry name" value="SH2"/>
</dbReference>
<feature type="region of interest" description="Disordered" evidence="3">
    <location>
        <begin position="228"/>
        <end position="267"/>
    </location>
</feature>
<comment type="caution">
    <text evidence="5">The sequence shown here is derived from an EMBL/GenBank/DDBJ whole genome shotgun (WGS) entry which is preliminary data.</text>
</comment>
<organism evidence="5 6">
    <name type="scientific">Fasciolopsis buskii</name>
    <dbReference type="NCBI Taxonomy" id="27845"/>
    <lineage>
        <taxon>Eukaryota</taxon>
        <taxon>Metazoa</taxon>
        <taxon>Spiralia</taxon>
        <taxon>Lophotrochozoa</taxon>
        <taxon>Platyhelminthes</taxon>
        <taxon>Trematoda</taxon>
        <taxon>Digenea</taxon>
        <taxon>Plagiorchiida</taxon>
        <taxon>Echinostomata</taxon>
        <taxon>Echinostomatoidea</taxon>
        <taxon>Fasciolidae</taxon>
        <taxon>Fasciolopsis</taxon>
    </lineage>
</organism>